<organism evidence="5 6">
    <name type="scientific">Gaopeijia maritima</name>
    <dbReference type="NCBI Taxonomy" id="3119007"/>
    <lineage>
        <taxon>Bacteria</taxon>
        <taxon>Pseudomonadati</taxon>
        <taxon>Gemmatimonadota</taxon>
        <taxon>Longimicrobiia</taxon>
        <taxon>Gaopeijiales</taxon>
        <taxon>Gaopeijiaceae</taxon>
        <taxon>Gaopeijia</taxon>
    </lineage>
</organism>
<evidence type="ECO:0000313" key="6">
    <source>
        <dbReference type="Proteomes" id="UP001484239"/>
    </source>
</evidence>
<evidence type="ECO:0000256" key="2">
    <source>
        <dbReference type="SAM" id="MobiDB-lite"/>
    </source>
</evidence>
<keyword evidence="3" id="KW-0732">Signal</keyword>
<gene>
    <name evidence="5" type="ORF">WI372_11180</name>
</gene>
<accession>A0ABU9E9W8</accession>
<comment type="cofactor">
    <cofactor evidence="1">
        <name>Zn(2+)</name>
        <dbReference type="ChEBI" id="CHEBI:29105"/>
    </cofactor>
</comment>
<dbReference type="InterPro" id="IPR001478">
    <property type="entry name" value="PDZ"/>
</dbReference>
<evidence type="ECO:0000256" key="3">
    <source>
        <dbReference type="SAM" id="SignalP"/>
    </source>
</evidence>
<dbReference type="EMBL" id="JBBHLI010000006">
    <property type="protein sequence ID" value="MEK9501542.1"/>
    <property type="molecule type" value="Genomic_DNA"/>
</dbReference>
<feature type="signal peptide" evidence="3">
    <location>
        <begin position="1"/>
        <end position="19"/>
    </location>
</feature>
<sequence length="382" mass="40486">MRSRAVLALLGLAAGAATAAPVRAAQTVTVGARAEAPLPDRTPAPGSGWLGVRSELTVQMRADGSNAQASQLTITDVYRGGPAWAAGIRPGDVVVGLNGLPLRLDRFQSLAQRLVPGDPVALTVRRGARQFDLSLEASARPGAEVLGPQQLQIALDSTRVAFLARLDSVERTLPSEMPFRVELKRIEADSVREVEVRQEAGVGTWVIRTGDGVFEWTSTGDSRTPQAFTAWAFHTDSTRGRGPLRADSLRVVVSTTPDRVARPPAPNAVGVVTPRSPETERTVRPLAPYVAGLNRVAGAEFTPLTGELATYFQAEDGLLVTDVAEGTPAGDAGLTPGDVIIAVRGRRVTTVDQLRSALSAAESTPLLTVLRRGRRLELRLPG</sequence>
<dbReference type="SUPFAM" id="SSF50156">
    <property type="entry name" value="PDZ domain-like"/>
    <property type="match status" value="2"/>
</dbReference>
<reference evidence="5 6" key="1">
    <citation type="submission" date="2024-02" db="EMBL/GenBank/DDBJ databases">
        <title>A novel Gemmatimonadota bacterium.</title>
        <authorList>
            <person name="Du Z.-J."/>
            <person name="Ye Y.-Q."/>
        </authorList>
    </citation>
    <scope>NUCLEOTIDE SEQUENCE [LARGE SCALE GENOMIC DNA]</scope>
    <source>
        <strain evidence="5 6">DH-20</strain>
    </source>
</reference>
<feature type="domain" description="PDZ" evidence="4">
    <location>
        <begin position="317"/>
        <end position="373"/>
    </location>
</feature>
<feature type="domain" description="PDZ" evidence="4">
    <location>
        <begin position="53"/>
        <end position="103"/>
    </location>
</feature>
<evidence type="ECO:0000256" key="1">
    <source>
        <dbReference type="ARBA" id="ARBA00001947"/>
    </source>
</evidence>
<evidence type="ECO:0000313" key="5">
    <source>
        <dbReference type="EMBL" id="MEK9501542.1"/>
    </source>
</evidence>
<feature type="chain" id="PRO_5047535805" evidence="3">
    <location>
        <begin position="20"/>
        <end position="382"/>
    </location>
</feature>
<dbReference type="InterPro" id="IPR041489">
    <property type="entry name" value="PDZ_6"/>
</dbReference>
<feature type="region of interest" description="Disordered" evidence="2">
    <location>
        <begin position="258"/>
        <end position="280"/>
    </location>
</feature>
<dbReference type="Pfam" id="PF17820">
    <property type="entry name" value="PDZ_6"/>
    <property type="match status" value="2"/>
</dbReference>
<name>A0ABU9E9W8_9BACT</name>
<dbReference type="InterPro" id="IPR004387">
    <property type="entry name" value="Pept_M50_Zn"/>
</dbReference>
<dbReference type="RefSeq" id="WP_405281584.1">
    <property type="nucleotide sequence ID" value="NZ_CP144380.1"/>
</dbReference>
<dbReference type="SMART" id="SM00228">
    <property type="entry name" value="PDZ"/>
    <property type="match status" value="2"/>
</dbReference>
<dbReference type="PANTHER" id="PTHR42837:SF2">
    <property type="entry name" value="MEMBRANE METALLOPROTEASE ARASP2, CHLOROPLASTIC-RELATED"/>
    <property type="match status" value="1"/>
</dbReference>
<dbReference type="Proteomes" id="UP001484239">
    <property type="component" value="Unassembled WGS sequence"/>
</dbReference>
<comment type="caution">
    <text evidence="5">The sequence shown here is derived from an EMBL/GenBank/DDBJ whole genome shotgun (WGS) entry which is preliminary data.</text>
</comment>
<dbReference type="Gene3D" id="2.30.42.10">
    <property type="match status" value="2"/>
</dbReference>
<evidence type="ECO:0000259" key="4">
    <source>
        <dbReference type="PROSITE" id="PS50106"/>
    </source>
</evidence>
<keyword evidence="6" id="KW-1185">Reference proteome</keyword>
<dbReference type="PANTHER" id="PTHR42837">
    <property type="entry name" value="REGULATOR OF SIGMA-E PROTEASE RSEP"/>
    <property type="match status" value="1"/>
</dbReference>
<dbReference type="PROSITE" id="PS50106">
    <property type="entry name" value="PDZ"/>
    <property type="match status" value="2"/>
</dbReference>
<proteinExistence type="predicted"/>
<dbReference type="InterPro" id="IPR036034">
    <property type="entry name" value="PDZ_sf"/>
</dbReference>
<protein>
    <submittedName>
        <fullName evidence="5">PDZ domain-containing protein</fullName>
    </submittedName>
</protein>